<dbReference type="InterPro" id="IPR036890">
    <property type="entry name" value="HATPase_C_sf"/>
</dbReference>
<dbReference type="CDD" id="cd00082">
    <property type="entry name" value="HisKA"/>
    <property type="match status" value="1"/>
</dbReference>
<proteinExistence type="predicted"/>
<dbReference type="Gene3D" id="3.30.565.10">
    <property type="entry name" value="Histidine kinase-like ATPase, C-terminal domain"/>
    <property type="match status" value="1"/>
</dbReference>
<dbReference type="Pfam" id="PF02518">
    <property type="entry name" value="HATPase_c"/>
    <property type="match status" value="1"/>
</dbReference>
<dbReference type="PROSITE" id="PS50109">
    <property type="entry name" value="HIS_KIN"/>
    <property type="match status" value="1"/>
</dbReference>
<dbReference type="Gene3D" id="3.40.50.2300">
    <property type="match status" value="1"/>
</dbReference>
<dbReference type="Pfam" id="PF00072">
    <property type="entry name" value="Response_reg"/>
    <property type="match status" value="1"/>
</dbReference>
<accession>A0A286A024</accession>
<feature type="modified residue" description="4-aspartylphosphate" evidence="5">
    <location>
        <position position="637"/>
    </location>
</feature>
<dbReference type="Gene3D" id="1.10.287.130">
    <property type="match status" value="1"/>
</dbReference>
<dbReference type="PANTHER" id="PTHR45339">
    <property type="entry name" value="HYBRID SIGNAL TRANSDUCTION HISTIDINE KINASE J"/>
    <property type="match status" value="1"/>
</dbReference>
<evidence type="ECO:0000313" key="9">
    <source>
        <dbReference type="EMBL" id="SOD15254.1"/>
    </source>
</evidence>
<dbReference type="InterPro" id="IPR003661">
    <property type="entry name" value="HisK_dim/P_dom"/>
</dbReference>
<dbReference type="InterPro" id="IPR011006">
    <property type="entry name" value="CheY-like_superfamily"/>
</dbReference>
<dbReference type="EC" id="2.7.13.3" evidence="2"/>
<organism evidence="9 10">
    <name type="scientific">Pedobacter xixiisoli</name>
    <dbReference type="NCBI Taxonomy" id="1476464"/>
    <lineage>
        <taxon>Bacteria</taxon>
        <taxon>Pseudomonadati</taxon>
        <taxon>Bacteroidota</taxon>
        <taxon>Sphingobacteriia</taxon>
        <taxon>Sphingobacteriales</taxon>
        <taxon>Sphingobacteriaceae</taxon>
        <taxon>Pedobacter</taxon>
    </lineage>
</organism>
<evidence type="ECO:0000256" key="4">
    <source>
        <dbReference type="ARBA" id="ARBA00023012"/>
    </source>
</evidence>
<evidence type="ECO:0000256" key="1">
    <source>
        <dbReference type="ARBA" id="ARBA00000085"/>
    </source>
</evidence>
<feature type="transmembrane region" description="Helical" evidence="6">
    <location>
        <begin position="294"/>
        <end position="314"/>
    </location>
</feature>
<evidence type="ECO:0000256" key="3">
    <source>
        <dbReference type="ARBA" id="ARBA00022553"/>
    </source>
</evidence>
<dbReference type="GO" id="GO:0000155">
    <property type="term" value="F:phosphorelay sensor kinase activity"/>
    <property type="evidence" value="ECO:0007669"/>
    <property type="project" value="InterPro"/>
</dbReference>
<dbReference type="InterPro" id="IPR001789">
    <property type="entry name" value="Sig_transdc_resp-reg_receiver"/>
</dbReference>
<sequence>MTINNKKSSARFGLIVILILALFISAIFFYTRSNRINVLSTNVDQLDVLENDYAKLDTCILVLYRADNNSRLFEATGNNVYIRQFSKEIEKVSGILEGLNIKDNTKNQSQNIKGLVEQKRAKMQLYLKLKQLTDSLMYVSSGIDTVKERTWTKGLEITRGKFKTMLTIDTIKPKQEREEKGLIGRIADAFKQKKKIDTSATIVRKEITLDTSLTSRNYNKMQLRNINTYFRNLYNTRKILKNNEIEVLRINSKIVNEIVALIQDFKAKETSFVAQTKRTIHYDLDNTFKSINKIYLFIFCLLALLVAAILFNLWKIYRNENNLIDYGQKAALYAQSKSRFLANMSHEIRTPLNSVIGFSEQLSQNELSEQQKEQINAIKTSSELLLDLVNDILDFSKYEVGKINFDKVSFAPADAINEVFNSIAILASRKGLKLEKQVSFDSKTSLRGDSLRLKQVIMNLLSNAIKFTDKGSVILKADIITNAKKKGILKIQVIDTGAGIEDKDALVIFDEFSQANYAATKNTQKGTGLGLAICKKIVELQGGKIGLTSKLNKGSNFTFEIPYEFCFDVTNKQKKLVIADISHLAGKRILLVDDNKLNILLAQTVVKKYKMLTDVANDGAEAYQLFEKNNYDLILTDVQMPVMGGVELTRLIRAEANANKASVPILGVTANVMEEDRERYLDSGMNALVLKPYSEKELIDKIAAHISS</sequence>
<dbReference type="InterPro" id="IPR004358">
    <property type="entry name" value="Sig_transdc_His_kin-like_C"/>
</dbReference>
<reference evidence="10" key="1">
    <citation type="submission" date="2017-09" db="EMBL/GenBank/DDBJ databases">
        <authorList>
            <person name="Varghese N."/>
            <person name="Submissions S."/>
        </authorList>
    </citation>
    <scope>NUCLEOTIDE SEQUENCE [LARGE SCALE GENOMIC DNA]</scope>
    <source>
        <strain evidence="10">CGMCC 1.12803</strain>
    </source>
</reference>
<protein>
    <recommendedName>
        <fullName evidence="2">histidine kinase</fullName>
        <ecNumber evidence="2">2.7.13.3</ecNumber>
    </recommendedName>
</protein>
<keyword evidence="6" id="KW-0812">Transmembrane</keyword>
<evidence type="ECO:0000313" key="10">
    <source>
        <dbReference type="Proteomes" id="UP000219281"/>
    </source>
</evidence>
<dbReference type="SUPFAM" id="SSF55874">
    <property type="entry name" value="ATPase domain of HSP90 chaperone/DNA topoisomerase II/histidine kinase"/>
    <property type="match status" value="1"/>
</dbReference>
<evidence type="ECO:0000256" key="6">
    <source>
        <dbReference type="SAM" id="Phobius"/>
    </source>
</evidence>
<dbReference type="PROSITE" id="PS50110">
    <property type="entry name" value="RESPONSE_REGULATORY"/>
    <property type="match status" value="1"/>
</dbReference>
<evidence type="ECO:0000256" key="2">
    <source>
        <dbReference type="ARBA" id="ARBA00012438"/>
    </source>
</evidence>
<gene>
    <name evidence="9" type="ORF">SAMN06297358_2235</name>
</gene>
<dbReference type="PRINTS" id="PR00344">
    <property type="entry name" value="BCTRLSENSOR"/>
</dbReference>
<dbReference type="Proteomes" id="UP000219281">
    <property type="component" value="Unassembled WGS sequence"/>
</dbReference>
<dbReference type="FunFam" id="3.30.565.10:FF:000010">
    <property type="entry name" value="Sensor histidine kinase RcsC"/>
    <property type="match status" value="1"/>
</dbReference>
<dbReference type="EMBL" id="OCMT01000002">
    <property type="protein sequence ID" value="SOD15254.1"/>
    <property type="molecule type" value="Genomic_DNA"/>
</dbReference>
<dbReference type="InterPro" id="IPR036097">
    <property type="entry name" value="HisK_dim/P_sf"/>
</dbReference>
<keyword evidence="6" id="KW-0472">Membrane</keyword>
<dbReference type="RefSeq" id="WP_097131848.1">
    <property type="nucleotide sequence ID" value="NZ_OCMT01000002.1"/>
</dbReference>
<dbReference type="SMART" id="SM00448">
    <property type="entry name" value="REC"/>
    <property type="match status" value="1"/>
</dbReference>
<keyword evidence="6" id="KW-1133">Transmembrane helix</keyword>
<evidence type="ECO:0000259" key="7">
    <source>
        <dbReference type="PROSITE" id="PS50109"/>
    </source>
</evidence>
<keyword evidence="10" id="KW-1185">Reference proteome</keyword>
<dbReference type="OrthoDB" id="9811889at2"/>
<dbReference type="SMART" id="SM00388">
    <property type="entry name" value="HisKA"/>
    <property type="match status" value="1"/>
</dbReference>
<dbReference type="InterPro" id="IPR003594">
    <property type="entry name" value="HATPase_dom"/>
</dbReference>
<dbReference type="Pfam" id="PF00512">
    <property type="entry name" value="HisKA"/>
    <property type="match status" value="1"/>
</dbReference>
<name>A0A286A024_9SPHI</name>
<keyword evidence="9" id="KW-0808">Transferase</keyword>
<keyword evidence="9" id="KW-0418">Kinase</keyword>
<feature type="transmembrane region" description="Helical" evidence="6">
    <location>
        <begin position="12"/>
        <end position="30"/>
    </location>
</feature>
<feature type="domain" description="Response regulatory" evidence="8">
    <location>
        <begin position="588"/>
        <end position="706"/>
    </location>
</feature>
<dbReference type="PANTHER" id="PTHR45339:SF1">
    <property type="entry name" value="HYBRID SIGNAL TRANSDUCTION HISTIDINE KINASE J"/>
    <property type="match status" value="1"/>
</dbReference>
<dbReference type="CDD" id="cd16922">
    <property type="entry name" value="HATPase_EvgS-ArcB-TorS-like"/>
    <property type="match status" value="1"/>
</dbReference>
<keyword evidence="3 5" id="KW-0597">Phosphoprotein</keyword>
<dbReference type="InterPro" id="IPR005467">
    <property type="entry name" value="His_kinase_dom"/>
</dbReference>
<keyword evidence="4" id="KW-0902">Two-component regulatory system</keyword>
<comment type="catalytic activity">
    <reaction evidence="1">
        <text>ATP + protein L-histidine = ADP + protein N-phospho-L-histidine.</text>
        <dbReference type="EC" id="2.7.13.3"/>
    </reaction>
</comment>
<dbReference type="SMART" id="SM00387">
    <property type="entry name" value="HATPase_c"/>
    <property type="match status" value="1"/>
</dbReference>
<dbReference type="SUPFAM" id="SSF52172">
    <property type="entry name" value="CheY-like"/>
    <property type="match status" value="1"/>
</dbReference>
<dbReference type="SUPFAM" id="SSF47384">
    <property type="entry name" value="Homodimeric domain of signal transducing histidine kinase"/>
    <property type="match status" value="1"/>
</dbReference>
<feature type="domain" description="Histidine kinase" evidence="7">
    <location>
        <begin position="343"/>
        <end position="565"/>
    </location>
</feature>
<dbReference type="CDD" id="cd17546">
    <property type="entry name" value="REC_hyHK_CKI1_RcsC-like"/>
    <property type="match status" value="1"/>
</dbReference>
<evidence type="ECO:0000259" key="8">
    <source>
        <dbReference type="PROSITE" id="PS50110"/>
    </source>
</evidence>
<dbReference type="AlphaFoldDB" id="A0A286A024"/>
<evidence type="ECO:0000256" key="5">
    <source>
        <dbReference type="PROSITE-ProRule" id="PRU00169"/>
    </source>
</evidence>